<keyword evidence="7" id="KW-1185">Reference proteome</keyword>
<comment type="subcellular location">
    <subcellularLocation>
        <location evidence="1">Plastid</location>
        <location evidence="1">Chloroplast</location>
    </subcellularLocation>
</comment>
<feature type="chain" id="PRO_5042007529" evidence="5">
    <location>
        <begin position="19"/>
        <end position="392"/>
    </location>
</feature>
<evidence type="ECO:0000313" key="7">
    <source>
        <dbReference type="Proteomes" id="UP001295423"/>
    </source>
</evidence>
<organism evidence="6 7">
    <name type="scientific">Cylindrotheca closterium</name>
    <dbReference type="NCBI Taxonomy" id="2856"/>
    <lineage>
        <taxon>Eukaryota</taxon>
        <taxon>Sar</taxon>
        <taxon>Stramenopiles</taxon>
        <taxon>Ochrophyta</taxon>
        <taxon>Bacillariophyta</taxon>
        <taxon>Bacillariophyceae</taxon>
        <taxon>Bacillariophycidae</taxon>
        <taxon>Bacillariales</taxon>
        <taxon>Bacillariaceae</taxon>
        <taxon>Cylindrotheca</taxon>
    </lineage>
</organism>
<protein>
    <submittedName>
        <fullName evidence="6">Uncharacterized protein</fullName>
    </submittedName>
</protein>
<evidence type="ECO:0000313" key="6">
    <source>
        <dbReference type="EMBL" id="CAJ1935713.1"/>
    </source>
</evidence>
<reference evidence="6" key="1">
    <citation type="submission" date="2023-08" db="EMBL/GenBank/DDBJ databases">
        <authorList>
            <person name="Audoor S."/>
            <person name="Bilcke G."/>
        </authorList>
    </citation>
    <scope>NUCLEOTIDE SEQUENCE</scope>
</reference>
<keyword evidence="5" id="KW-0732">Signal</keyword>
<feature type="signal peptide" evidence="5">
    <location>
        <begin position="1"/>
        <end position="18"/>
    </location>
</feature>
<dbReference type="InterPro" id="IPR007378">
    <property type="entry name" value="Tic22-like"/>
</dbReference>
<dbReference type="Gene3D" id="3.40.1350.100">
    <property type="match status" value="2"/>
</dbReference>
<evidence type="ECO:0000256" key="1">
    <source>
        <dbReference type="ARBA" id="ARBA00004229"/>
    </source>
</evidence>
<feature type="region of interest" description="Disordered" evidence="4">
    <location>
        <begin position="230"/>
        <end position="249"/>
    </location>
</feature>
<keyword evidence="3" id="KW-0934">Plastid</keyword>
<evidence type="ECO:0000256" key="4">
    <source>
        <dbReference type="SAM" id="MobiDB-lite"/>
    </source>
</evidence>
<accession>A0AAD2FJJ6</accession>
<dbReference type="AlphaFoldDB" id="A0AAD2FJJ6"/>
<evidence type="ECO:0000256" key="3">
    <source>
        <dbReference type="ARBA" id="ARBA00022640"/>
    </source>
</evidence>
<proteinExistence type="predicted"/>
<comment type="caution">
    <text evidence="6">The sequence shown here is derived from an EMBL/GenBank/DDBJ whole genome shotgun (WGS) entry which is preliminary data.</text>
</comment>
<gene>
    <name evidence="6" type="ORF">CYCCA115_LOCUS4873</name>
</gene>
<name>A0AAD2FJJ6_9STRA</name>
<keyword evidence="2" id="KW-0150">Chloroplast</keyword>
<dbReference type="GO" id="GO:0009507">
    <property type="term" value="C:chloroplast"/>
    <property type="evidence" value="ECO:0007669"/>
    <property type="project" value="UniProtKB-SubCell"/>
</dbReference>
<dbReference type="Pfam" id="PF04278">
    <property type="entry name" value="Tic22"/>
    <property type="match status" value="1"/>
</dbReference>
<sequence>MTRLSTICVFACLAVIEARRSFTDMPVIKQARQLLNLNSILGNPTSAQPYDRILGSPVFQVTTAWGSPYMNMEKLTEMDGSGADGSGLFQKDAGSLKSISEEQNEYRTVTLFFMDPDDALGVHAELKQMEQMKKSDIRITSNSLGKALRAAANLGNGLPTGYPIEPLNGNLKPVEEGGSLRHKIMPDKRQLFYAARCIGKERVGLFGDNPSELATMALLGNSAIEATNLMRRRDKRERKTTPPPKSLLEAQNAHMDGYVGIPVFHASGMARKIPKLKQISSGNRQETPMFFNYEDLQDAWTKMKKKNPSMPDKPTVEVFNLFDVLTSMDKDQWKKRKEAGKFDIMAPLRQRFGKLEGPDLDSITFVPSSRAIDYKEKLSARGNGKARLRPMR</sequence>
<dbReference type="PANTHER" id="PTHR33926:SF4">
    <property type="entry name" value="PROTEIN TIC 22, CHLOROPLASTIC"/>
    <property type="match status" value="1"/>
</dbReference>
<dbReference type="GO" id="GO:0015031">
    <property type="term" value="P:protein transport"/>
    <property type="evidence" value="ECO:0007669"/>
    <property type="project" value="InterPro"/>
</dbReference>
<evidence type="ECO:0000256" key="5">
    <source>
        <dbReference type="SAM" id="SignalP"/>
    </source>
</evidence>
<dbReference type="Proteomes" id="UP001295423">
    <property type="component" value="Unassembled WGS sequence"/>
</dbReference>
<dbReference type="PANTHER" id="PTHR33926">
    <property type="entry name" value="PROTEIN TIC 22, CHLOROPLASTIC"/>
    <property type="match status" value="1"/>
</dbReference>
<evidence type="ECO:0000256" key="2">
    <source>
        <dbReference type="ARBA" id="ARBA00022528"/>
    </source>
</evidence>
<dbReference type="EMBL" id="CAKOGP040000502">
    <property type="protein sequence ID" value="CAJ1935713.1"/>
    <property type="molecule type" value="Genomic_DNA"/>
</dbReference>